<reference evidence="9 10" key="1">
    <citation type="journal article" date="2015" name="Genome Announc.">
        <title>Expanding the biotechnology potential of lactobacilli through comparative genomics of 213 strains and associated genera.</title>
        <authorList>
            <person name="Sun Z."/>
            <person name="Harris H.M."/>
            <person name="McCann A."/>
            <person name="Guo C."/>
            <person name="Argimon S."/>
            <person name="Zhang W."/>
            <person name="Yang X."/>
            <person name="Jeffery I.B."/>
            <person name="Cooney J.C."/>
            <person name="Kagawa T.F."/>
            <person name="Liu W."/>
            <person name="Song Y."/>
            <person name="Salvetti E."/>
            <person name="Wrobel A."/>
            <person name="Rasinkangas P."/>
            <person name="Parkhill J."/>
            <person name="Rea M.C."/>
            <person name="O'Sullivan O."/>
            <person name="Ritari J."/>
            <person name="Douillard F.P."/>
            <person name="Paul Ross R."/>
            <person name="Yang R."/>
            <person name="Briner A.E."/>
            <person name="Felis G.E."/>
            <person name="de Vos W.M."/>
            <person name="Barrangou R."/>
            <person name="Klaenhammer T.R."/>
            <person name="Caufield P.W."/>
            <person name="Cui Y."/>
            <person name="Zhang H."/>
            <person name="O'Toole P.W."/>
        </authorList>
    </citation>
    <scope>NUCLEOTIDE SEQUENCE [LARGE SCALE GENOMIC DNA]</scope>
    <source>
        <strain evidence="9 10">DSM 20634</strain>
    </source>
</reference>
<dbReference type="AlphaFoldDB" id="A0A0R2A1A5"/>
<evidence type="ECO:0000256" key="6">
    <source>
        <dbReference type="ARBA" id="ARBA00022989"/>
    </source>
</evidence>
<evidence type="ECO:0000256" key="8">
    <source>
        <dbReference type="SAM" id="Phobius"/>
    </source>
</evidence>
<evidence type="ECO:0000313" key="9">
    <source>
        <dbReference type="EMBL" id="KRM60768.1"/>
    </source>
</evidence>
<keyword evidence="6 8" id="KW-1133">Transmembrane helix</keyword>
<feature type="transmembrane region" description="Helical" evidence="8">
    <location>
        <begin position="35"/>
        <end position="55"/>
    </location>
</feature>
<sequence>MPNLSLLMLLLPALGWGLLPPIVSKIGGRPANQIFGTALGLLIASIGVFAVVHPTTDAKSFIMALLAGAFWIMGQVGQYIGYQKIGISRTMPISTGFQLIGTALIGVFIFGEWSTTVQRIAGVCGIIMLIIGIWFTSITDQSDGKGSRGVILRTIIMLLFTTIGYCIYESIPKGLENSGLAIFLPESLGMCLGVIVYLIFSHQLDAFRQKTSYLNAIGGLVFSIAAVSYIFSVRDNGVNTAFIVSQVSVVISTLGGMLVMHEHKSHREMVLTVLGLVLIIAGAFTTSLF</sequence>
<protein>
    <submittedName>
        <fullName evidence="9">Glucose uptake protein GlcU</fullName>
    </submittedName>
</protein>
<dbReference type="SUPFAM" id="SSF103481">
    <property type="entry name" value="Multidrug resistance efflux transporter EmrE"/>
    <property type="match status" value="2"/>
</dbReference>
<dbReference type="STRING" id="1423813.FC26_GL000250"/>
<feature type="transmembrane region" description="Helical" evidence="8">
    <location>
        <begin position="6"/>
        <end position="23"/>
    </location>
</feature>
<evidence type="ECO:0000256" key="4">
    <source>
        <dbReference type="ARBA" id="ARBA00022597"/>
    </source>
</evidence>
<dbReference type="OrthoDB" id="1452595at2"/>
<feature type="transmembrane region" description="Helical" evidence="8">
    <location>
        <begin position="150"/>
        <end position="168"/>
    </location>
</feature>
<dbReference type="InterPro" id="IPR037185">
    <property type="entry name" value="EmrE-like"/>
</dbReference>
<organism evidence="9 10">
    <name type="scientific">Paucilactobacillus vaccinostercus DSM 20634</name>
    <dbReference type="NCBI Taxonomy" id="1423813"/>
    <lineage>
        <taxon>Bacteria</taxon>
        <taxon>Bacillati</taxon>
        <taxon>Bacillota</taxon>
        <taxon>Bacilli</taxon>
        <taxon>Lactobacillales</taxon>
        <taxon>Lactobacillaceae</taxon>
        <taxon>Paucilactobacillus</taxon>
    </lineage>
</organism>
<dbReference type="Pfam" id="PF06800">
    <property type="entry name" value="Sugar_transport"/>
    <property type="match status" value="1"/>
</dbReference>
<feature type="transmembrane region" description="Helical" evidence="8">
    <location>
        <begin position="212"/>
        <end position="231"/>
    </location>
</feature>
<comment type="caution">
    <text evidence="9">The sequence shown here is derived from an EMBL/GenBank/DDBJ whole genome shotgun (WGS) entry which is preliminary data.</text>
</comment>
<evidence type="ECO:0000313" key="10">
    <source>
        <dbReference type="Proteomes" id="UP000051733"/>
    </source>
</evidence>
<dbReference type="InterPro" id="IPR010651">
    <property type="entry name" value="Sugar_transport"/>
</dbReference>
<evidence type="ECO:0000256" key="7">
    <source>
        <dbReference type="ARBA" id="ARBA00023136"/>
    </source>
</evidence>
<dbReference type="GO" id="GO:0015144">
    <property type="term" value="F:carbohydrate transmembrane transporter activity"/>
    <property type="evidence" value="ECO:0007669"/>
    <property type="project" value="InterPro"/>
</dbReference>
<evidence type="ECO:0000256" key="5">
    <source>
        <dbReference type="ARBA" id="ARBA00022692"/>
    </source>
</evidence>
<evidence type="ECO:0000256" key="2">
    <source>
        <dbReference type="ARBA" id="ARBA00006117"/>
    </source>
</evidence>
<name>A0A0R2A1A5_9LACO</name>
<dbReference type="CDD" id="cd23110">
    <property type="entry name" value="GRP"/>
    <property type="match status" value="1"/>
</dbReference>
<accession>A0A0R2A1A5</accession>
<feature type="transmembrane region" description="Helical" evidence="8">
    <location>
        <begin position="270"/>
        <end position="288"/>
    </location>
</feature>
<comment type="subcellular location">
    <subcellularLocation>
        <location evidence="1">Cell membrane</location>
        <topology evidence="1">Multi-pass membrane protein</topology>
    </subcellularLocation>
</comment>
<gene>
    <name evidence="9" type="ORF">FC26_GL000250</name>
</gene>
<evidence type="ECO:0000256" key="1">
    <source>
        <dbReference type="ARBA" id="ARBA00004651"/>
    </source>
</evidence>
<feature type="transmembrane region" description="Helical" evidence="8">
    <location>
        <begin position="237"/>
        <end position="258"/>
    </location>
</feature>
<keyword evidence="4" id="KW-0762">Sugar transport</keyword>
<proteinExistence type="inferred from homology"/>
<keyword evidence="7 8" id="KW-0472">Membrane</keyword>
<feature type="transmembrane region" description="Helical" evidence="8">
    <location>
        <begin position="117"/>
        <end position="138"/>
    </location>
</feature>
<feature type="transmembrane region" description="Helical" evidence="8">
    <location>
        <begin position="180"/>
        <end position="200"/>
    </location>
</feature>
<keyword evidence="3" id="KW-0813">Transport</keyword>
<keyword evidence="5 8" id="KW-0812">Transmembrane</keyword>
<dbReference type="Proteomes" id="UP000051733">
    <property type="component" value="Unassembled WGS sequence"/>
</dbReference>
<dbReference type="Gene3D" id="1.10.3730.20">
    <property type="match status" value="2"/>
</dbReference>
<keyword evidence="10" id="KW-1185">Reference proteome</keyword>
<dbReference type="GO" id="GO:0005886">
    <property type="term" value="C:plasma membrane"/>
    <property type="evidence" value="ECO:0007669"/>
    <property type="project" value="UniProtKB-SubCell"/>
</dbReference>
<comment type="similarity">
    <text evidence="2">Belongs to the GRP transporter (TC 2.A.7.5) family.</text>
</comment>
<dbReference type="EMBL" id="AYYY01000061">
    <property type="protein sequence ID" value="KRM60768.1"/>
    <property type="molecule type" value="Genomic_DNA"/>
</dbReference>
<feature type="transmembrane region" description="Helical" evidence="8">
    <location>
        <begin position="61"/>
        <end position="81"/>
    </location>
</feature>
<dbReference type="PANTHER" id="PTHR16119">
    <property type="entry name" value="TRANSMEMBRANE PROTEIN 144"/>
    <property type="match status" value="1"/>
</dbReference>
<dbReference type="PANTHER" id="PTHR16119:SF17">
    <property type="entry name" value="TRANSMEMBRANE PROTEIN 144"/>
    <property type="match status" value="1"/>
</dbReference>
<feature type="transmembrane region" description="Helical" evidence="8">
    <location>
        <begin position="93"/>
        <end position="111"/>
    </location>
</feature>
<evidence type="ECO:0000256" key="3">
    <source>
        <dbReference type="ARBA" id="ARBA00022448"/>
    </source>
</evidence>
<dbReference type="PATRIC" id="fig|1423813.3.peg.259"/>